<evidence type="ECO:0000313" key="2">
    <source>
        <dbReference type="Proteomes" id="UP001497497"/>
    </source>
</evidence>
<evidence type="ECO:0000313" key="1">
    <source>
        <dbReference type="EMBL" id="CAL1531995.1"/>
    </source>
</evidence>
<dbReference type="Proteomes" id="UP001497497">
    <property type="component" value="Unassembled WGS sequence"/>
</dbReference>
<dbReference type="AlphaFoldDB" id="A0AAV2HDL7"/>
<protein>
    <submittedName>
        <fullName evidence="1">Uncharacterized protein</fullName>
    </submittedName>
</protein>
<keyword evidence="2" id="KW-1185">Reference proteome</keyword>
<proteinExistence type="predicted"/>
<gene>
    <name evidence="1" type="ORF">GSLYS_00006074001</name>
</gene>
<reference evidence="1 2" key="1">
    <citation type="submission" date="2024-04" db="EMBL/GenBank/DDBJ databases">
        <authorList>
            <consortium name="Genoscope - CEA"/>
            <person name="William W."/>
        </authorList>
    </citation>
    <scope>NUCLEOTIDE SEQUENCE [LARGE SCALE GENOMIC DNA]</scope>
</reference>
<feature type="non-terminal residue" evidence="1">
    <location>
        <position position="72"/>
    </location>
</feature>
<accession>A0AAV2HDL7</accession>
<name>A0AAV2HDL7_LYMST</name>
<feature type="non-terminal residue" evidence="1">
    <location>
        <position position="1"/>
    </location>
</feature>
<sequence length="72" mass="8188">RIPTISIGVAYDINNQPISVNTFGSVLPDVNSEVDLNTTSETDVEDRKKYEPNILERALEHTLCYNPRRRAK</sequence>
<dbReference type="EMBL" id="CAXITT010000103">
    <property type="protein sequence ID" value="CAL1531995.1"/>
    <property type="molecule type" value="Genomic_DNA"/>
</dbReference>
<comment type="caution">
    <text evidence="1">The sequence shown here is derived from an EMBL/GenBank/DDBJ whole genome shotgun (WGS) entry which is preliminary data.</text>
</comment>
<organism evidence="1 2">
    <name type="scientific">Lymnaea stagnalis</name>
    <name type="common">Great pond snail</name>
    <name type="synonym">Helix stagnalis</name>
    <dbReference type="NCBI Taxonomy" id="6523"/>
    <lineage>
        <taxon>Eukaryota</taxon>
        <taxon>Metazoa</taxon>
        <taxon>Spiralia</taxon>
        <taxon>Lophotrochozoa</taxon>
        <taxon>Mollusca</taxon>
        <taxon>Gastropoda</taxon>
        <taxon>Heterobranchia</taxon>
        <taxon>Euthyneura</taxon>
        <taxon>Panpulmonata</taxon>
        <taxon>Hygrophila</taxon>
        <taxon>Lymnaeoidea</taxon>
        <taxon>Lymnaeidae</taxon>
        <taxon>Lymnaea</taxon>
    </lineage>
</organism>